<name>A0ABQ0JPS3_9VIBR</name>
<keyword evidence="4" id="KW-1185">Reference proteome</keyword>
<evidence type="ECO:0000256" key="1">
    <source>
        <dbReference type="PROSITE-ProRule" id="PRU00169"/>
    </source>
</evidence>
<dbReference type="EMBL" id="BBMS01000110">
    <property type="protein sequence ID" value="GAL30756.1"/>
    <property type="molecule type" value="Genomic_DNA"/>
</dbReference>
<feature type="modified residue" description="4-aspartylphosphate" evidence="1">
    <location>
        <position position="55"/>
    </location>
</feature>
<accession>A0ABQ0JPS3</accession>
<comment type="caution">
    <text evidence="3">The sequence shown here is derived from an EMBL/GenBank/DDBJ whole genome shotgun (WGS) entry which is preliminary data.</text>
</comment>
<dbReference type="CDD" id="cd17536">
    <property type="entry name" value="REC_YesN-like"/>
    <property type="match status" value="1"/>
</dbReference>
<dbReference type="Proteomes" id="UP000029223">
    <property type="component" value="Unassembled WGS sequence"/>
</dbReference>
<dbReference type="InterPro" id="IPR001789">
    <property type="entry name" value="Sig_transdc_resp-reg_receiver"/>
</dbReference>
<dbReference type="PANTHER" id="PTHR43228">
    <property type="entry name" value="TWO-COMPONENT RESPONSE REGULATOR"/>
    <property type="match status" value="1"/>
</dbReference>
<evidence type="ECO:0000313" key="4">
    <source>
        <dbReference type="Proteomes" id="UP000029223"/>
    </source>
</evidence>
<dbReference type="PANTHER" id="PTHR43228:SF1">
    <property type="entry name" value="TWO-COMPONENT RESPONSE REGULATOR ARR22"/>
    <property type="match status" value="1"/>
</dbReference>
<dbReference type="Pfam" id="PF00072">
    <property type="entry name" value="Response_reg"/>
    <property type="match status" value="1"/>
</dbReference>
<reference evidence="4" key="2">
    <citation type="submission" date="2014-09" db="EMBL/GenBank/DDBJ databases">
        <authorList>
            <consortium name="NBRP consortium"/>
            <person name="Sawabe T."/>
            <person name="Meirelles P."/>
            <person name="Nakanishi M."/>
            <person name="Sayaka M."/>
            <person name="Hattori M."/>
            <person name="Ohkuma M."/>
        </authorList>
    </citation>
    <scope>NUCLEOTIDE SEQUENCE [LARGE SCALE GENOMIC DNA]</scope>
    <source>
        <strain evidence="4">JCM 19239</strain>
    </source>
</reference>
<dbReference type="SMART" id="SM00448">
    <property type="entry name" value="REC"/>
    <property type="match status" value="1"/>
</dbReference>
<dbReference type="InterPro" id="IPR011006">
    <property type="entry name" value="CheY-like_superfamily"/>
</dbReference>
<organism evidence="3 4">
    <name type="scientific">Vibrio variabilis</name>
    <dbReference type="NCBI Taxonomy" id="990271"/>
    <lineage>
        <taxon>Bacteria</taxon>
        <taxon>Pseudomonadati</taxon>
        <taxon>Pseudomonadota</taxon>
        <taxon>Gammaproteobacteria</taxon>
        <taxon>Vibrionales</taxon>
        <taxon>Vibrionaceae</taxon>
        <taxon>Vibrio</taxon>
    </lineage>
</organism>
<feature type="domain" description="Response regulatory" evidence="2">
    <location>
        <begin position="3"/>
        <end position="103"/>
    </location>
</feature>
<keyword evidence="1" id="KW-0597">Phosphoprotein</keyword>
<dbReference type="InterPro" id="IPR052048">
    <property type="entry name" value="ST_Response_Regulator"/>
</dbReference>
<proteinExistence type="predicted"/>
<sequence length="103" mass="11640">MLKVLIVDDEFLARAGLRSIIDWTAHGYEIVAEAENGQQALQHARTYRPDIIISDVRMPVMNGIELLESVTLGKLNSQFIMLSSYDDFALVRDASKRVRKTTC</sequence>
<evidence type="ECO:0000259" key="2">
    <source>
        <dbReference type="PROSITE" id="PS50110"/>
    </source>
</evidence>
<evidence type="ECO:0000313" key="3">
    <source>
        <dbReference type="EMBL" id="GAL30756.1"/>
    </source>
</evidence>
<dbReference type="Gene3D" id="3.40.50.2300">
    <property type="match status" value="1"/>
</dbReference>
<dbReference type="PROSITE" id="PS50110">
    <property type="entry name" value="RESPONSE_REGULATORY"/>
    <property type="match status" value="1"/>
</dbReference>
<reference evidence="4" key="1">
    <citation type="submission" date="2014-09" db="EMBL/GenBank/DDBJ databases">
        <title>Vibrio variabilis JCM 19239. (C206) whole genome shotgun sequence.</title>
        <authorList>
            <person name="Sawabe T."/>
            <person name="Meirelles P."/>
            <person name="Nakanishi M."/>
            <person name="Sayaka M."/>
            <person name="Hattori M."/>
            <person name="Ohkuma M."/>
        </authorList>
    </citation>
    <scope>NUCLEOTIDE SEQUENCE [LARGE SCALE GENOMIC DNA]</scope>
    <source>
        <strain evidence="4">JCM 19239</strain>
    </source>
</reference>
<protein>
    <submittedName>
        <fullName evidence="3">Two-component response regulator yesN</fullName>
    </submittedName>
</protein>
<dbReference type="SUPFAM" id="SSF52172">
    <property type="entry name" value="CheY-like"/>
    <property type="match status" value="1"/>
</dbReference>
<gene>
    <name evidence="3" type="ORF">JCM19239_6196</name>
</gene>